<dbReference type="GO" id="GO:0004180">
    <property type="term" value="F:carboxypeptidase activity"/>
    <property type="evidence" value="ECO:0007669"/>
    <property type="project" value="UniProtKB-KW"/>
</dbReference>
<dbReference type="Pfam" id="PF01471">
    <property type="entry name" value="PG_binding_1"/>
    <property type="match status" value="1"/>
</dbReference>
<protein>
    <submittedName>
        <fullName evidence="4">Muramoyltetrapeptide carboxypeptidase</fullName>
    </submittedName>
</protein>
<dbReference type="Gene3D" id="3.30.1380.10">
    <property type="match status" value="1"/>
</dbReference>
<feature type="domain" description="Peptidase M15A C-terminal" evidence="3">
    <location>
        <begin position="137"/>
        <end position="224"/>
    </location>
</feature>
<dbReference type="KEGG" id="tum:CBW65_06015"/>
<dbReference type="SUPFAM" id="SSF55166">
    <property type="entry name" value="Hedgehog/DD-peptidase"/>
    <property type="match status" value="1"/>
</dbReference>
<dbReference type="EMBL" id="CP021434">
    <property type="protein sequence ID" value="ARU60689.1"/>
    <property type="molecule type" value="Genomic_DNA"/>
</dbReference>
<dbReference type="InterPro" id="IPR036366">
    <property type="entry name" value="PGBDSf"/>
</dbReference>
<proteinExistence type="predicted"/>
<dbReference type="Pfam" id="PF08291">
    <property type="entry name" value="Peptidase_M15_3"/>
    <property type="match status" value="1"/>
</dbReference>
<evidence type="ECO:0000256" key="1">
    <source>
        <dbReference type="SAM" id="SignalP"/>
    </source>
</evidence>
<evidence type="ECO:0000259" key="3">
    <source>
        <dbReference type="Pfam" id="PF08291"/>
    </source>
</evidence>
<dbReference type="Proteomes" id="UP000195437">
    <property type="component" value="Chromosome"/>
</dbReference>
<dbReference type="RefSeq" id="WP_087456079.1">
    <property type="nucleotide sequence ID" value="NZ_CP021434.1"/>
</dbReference>
<keyword evidence="1" id="KW-0732">Signal</keyword>
<keyword evidence="4" id="KW-0645">Protease</keyword>
<organism evidence="4 5">
    <name type="scientific">Tumebacillus avium</name>
    <dbReference type="NCBI Taxonomy" id="1903704"/>
    <lineage>
        <taxon>Bacteria</taxon>
        <taxon>Bacillati</taxon>
        <taxon>Bacillota</taxon>
        <taxon>Bacilli</taxon>
        <taxon>Bacillales</taxon>
        <taxon>Alicyclobacillaceae</taxon>
        <taxon>Tumebacillus</taxon>
    </lineage>
</organism>
<name>A0A1Y0IKX2_9BACL</name>
<evidence type="ECO:0000313" key="4">
    <source>
        <dbReference type="EMBL" id="ARU60689.1"/>
    </source>
</evidence>
<feature type="chain" id="PRO_5013027866" evidence="1">
    <location>
        <begin position="29"/>
        <end position="240"/>
    </location>
</feature>
<dbReference type="Gene3D" id="1.10.101.10">
    <property type="entry name" value="PGBD-like superfamily/PGBD"/>
    <property type="match status" value="1"/>
</dbReference>
<sequence length="240" mass="24929">MKIMTKIAAAMLAMAVIVPVLSTGDASAYTWTRTLSEGASGADVKELQIRVAGWAADGAAKTYVATDGAFGPGTKAAVIRFQRAYGLTADGIVGPATQSKLNALEDAGDGSTLNFEFSEFYSKDGSGFSGGNVGATTVKANVRRMMYKLEAVRKKAGNNAITVNSGFRSISHNAAVGGASNSQHTYGIASDIVINGYSPTGVANIAKSSGFSGVIIYSTFTHVDSRVEYPSYGAAGYYWP</sequence>
<feature type="signal peptide" evidence="1">
    <location>
        <begin position="1"/>
        <end position="28"/>
    </location>
</feature>
<keyword evidence="4" id="KW-0378">Hydrolase</keyword>
<dbReference type="AlphaFoldDB" id="A0A1Y0IKX2"/>
<evidence type="ECO:0000313" key="5">
    <source>
        <dbReference type="Proteomes" id="UP000195437"/>
    </source>
</evidence>
<feature type="domain" description="Peptidoglycan binding-like" evidence="2">
    <location>
        <begin position="40"/>
        <end position="101"/>
    </location>
</feature>
<reference evidence="5" key="1">
    <citation type="submission" date="2017-05" db="EMBL/GenBank/DDBJ databases">
        <authorList>
            <person name="Sung H."/>
        </authorList>
    </citation>
    <scope>NUCLEOTIDE SEQUENCE [LARGE SCALE GENOMIC DNA]</scope>
    <source>
        <strain evidence="5">AR23208</strain>
    </source>
</reference>
<dbReference type="InterPro" id="IPR036365">
    <property type="entry name" value="PGBD-like_sf"/>
</dbReference>
<dbReference type="SUPFAM" id="SSF47090">
    <property type="entry name" value="PGBD-like"/>
    <property type="match status" value="1"/>
</dbReference>
<accession>A0A1Y0IKX2</accession>
<evidence type="ECO:0000259" key="2">
    <source>
        <dbReference type="Pfam" id="PF01471"/>
    </source>
</evidence>
<keyword evidence="5" id="KW-1185">Reference proteome</keyword>
<dbReference type="InterPro" id="IPR002477">
    <property type="entry name" value="Peptidoglycan-bd-like"/>
</dbReference>
<dbReference type="InterPro" id="IPR013230">
    <property type="entry name" value="Peptidase_M15A_C"/>
</dbReference>
<gene>
    <name evidence="4" type="ORF">CBW65_06015</name>
</gene>
<dbReference type="OrthoDB" id="1877836at2"/>
<dbReference type="InterPro" id="IPR009045">
    <property type="entry name" value="Zn_M74/Hedgehog-like"/>
</dbReference>
<keyword evidence="4" id="KW-0121">Carboxypeptidase</keyword>